<dbReference type="EMBL" id="AMZH03008156">
    <property type="protein sequence ID" value="RRT59569.1"/>
    <property type="molecule type" value="Genomic_DNA"/>
</dbReference>
<evidence type="ECO:0000313" key="2">
    <source>
        <dbReference type="Proteomes" id="UP000287651"/>
    </source>
</evidence>
<reference evidence="1 2" key="1">
    <citation type="journal article" date="2014" name="Agronomy (Basel)">
        <title>A Draft Genome Sequence for Ensete ventricosum, the Drought-Tolerant Tree Against Hunger.</title>
        <authorList>
            <person name="Harrison J."/>
            <person name="Moore K.A."/>
            <person name="Paszkiewicz K."/>
            <person name="Jones T."/>
            <person name="Grant M."/>
            <person name="Ambacheew D."/>
            <person name="Muzemil S."/>
            <person name="Studholme D.J."/>
        </authorList>
    </citation>
    <scope>NUCLEOTIDE SEQUENCE [LARGE SCALE GENOMIC DNA]</scope>
</reference>
<dbReference type="AlphaFoldDB" id="A0A426Z6H3"/>
<comment type="caution">
    <text evidence="1">The sequence shown here is derived from an EMBL/GenBank/DDBJ whole genome shotgun (WGS) entry which is preliminary data.</text>
</comment>
<evidence type="ECO:0000313" key="1">
    <source>
        <dbReference type="EMBL" id="RRT59569.1"/>
    </source>
</evidence>
<organism evidence="1 2">
    <name type="scientific">Ensete ventricosum</name>
    <name type="common">Abyssinian banana</name>
    <name type="synonym">Musa ensete</name>
    <dbReference type="NCBI Taxonomy" id="4639"/>
    <lineage>
        <taxon>Eukaryota</taxon>
        <taxon>Viridiplantae</taxon>
        <taxon>Streptophyta</taxon>
        <taxon>Embryophyta</taxon>
        <taxon>Tracheophyta</taxon>
        <taxon>Spermatophyta</taxon>
        <taxon>Magnoliopsida</taxon>
        <taxon>Liliopsida</taxon>
        <taxon>Zingiberales</taxon>
        <taxon>Musaceae</taxon>
        <taxon>Ensete</taxon>
    </lineage>
</organism>
<dbReference type="Proteomes" id="UP000287651">
    <property type="component" value="Unassembled WGS sequence"/>
</dbReference>
<name>A0A426Z6H3_ENSVE</name>
<protein>
    <submittedName>
        <fullName evidence="1">Uncharacterized protein</fullName>
    </submittedName>
</protein>
<proteinExistence type="predicted"/>
<accession>A0A426Z6H3</accession>
<sequence>MSFHGFFILMGRLIFHDAKDEGSFETHAPYLRDAFDSECMTIQHMRLCPVRDMIMRRCKITDSRVMGLATPWYRRGGTSVESLIPCSHRGRALVVKEAEEVENAKANSRYQDRAKGQKPMNFIRSVSMDFSSR</sequence>
<gene>
    <name evidence="1" type="ORF">B296_00004215</name>
</gene>